<dbReference type="Proteomes" id="UP000077355">
    <property type="component" value="Unassembled WGS sequence"/>
</dbReference>
<dbReference type="CDD" id="cd17536">
    <property type="entry name" value="REC_YesN-like"/>
    <property type="match status" value="1"/>
</dbReference>
<dbReference type="InterPro" id="IPR018060">
    <property type="entry name" value="HTH_AraC"/>
</dbReference>
<feature type="domain" description="Response regulatory" evidence="6">
    <location>
        <begin position="3"/>
        <end position="120"/>
    </location>
</feature>
<dbReference type="Pfam" id="PF00072">
    <property type="entry name" value="Response_reg"/>
    <property type="match status" value="1"/>
</dbReference>
<evidence type="ECO:0000259" key="5">
    <source>
        <dbReference type="PROSITE" id="PS01124"/>
    </source>
</evidence>
<dbReference type="EMBL" id="LVJI01000018">
    <property type="protein sequence ID" value="OAB45003.1"/>
    <property type="molecule type" value="Genomic_DNA"/>
</dbReference>
<keyword evidence="2" id="KW-0238">DNA-binding</keyword>
<evidence type="ECO:0000259" key="6">
    <source>
        <dbReference type="PROSITE" id="PS50110"/>
    </source>
</evidence>
<dbReference type="PRINTS" id="PR00032">
    <property type="entry name" value="HTHARAC"/>
</dbReference>
<dbReference type="Gene3D" id="3.40.50.2300">
    <property type="match status" value="1"/>
</dbReference>
<comment type="caution">
    <text evidence="7">The sequence shown here is derived from an EMBL/GenBank/DDBJ whole genome shotgun (WGS) entry which is preliminary data.</text>
</comment>
<dbReference type="PROSITE" id="PS00041">
    <property type="entry name" value="HTH_ARAC_FAMILY_1"/>
    <property type="match status" value="1"/>
</dbReference>
<dbReference type="Pfam" id="PF12833">
    <property type="entry name" value="HTH_18"/>
    <property type="match status" value="1"/>
</dbReference>
<keyword evidence="3" id="KW-0804">Transcription</keyword>
<dbReference type="InterPro" id="IPR009057">
    <property type="entry name" value="Homeodomain-like_sf"/>
</dbReference>
<dbReference type="SUPFAM" id="SSF46689">
    <property type="entry name" value="Homeodomain-like"/>
    <property type="match status" value="2"/>
</dbReference>
<dbReference type="RefSeq" id="WP_068650503.1">
    <property type="nucleotide sequence ID" value="NZ_CP043611.1"/>
</dbReference>
<dbReference type="PROSITE" id="PS01124">
    <property type="entry name" value="HTH_ARAC_FAMILY_2"/>
    <property type="match status" value="1"/>
</dbReference>
<evidence type="ECO:0000256" key="1">
    <source>
        <dbReference type="ARBA" id="ARBA00023015"/>
    </source>
</evidence>
<dbReference type="GO" id="GO:0043565">
    <property type="term" value="F:sequence-specific DNA binding"/>
    <property type="evidence" value="ECO:0007669"/>
    <property type="project" value="InterPro"/>
</dbReference>
<feature type="modified residue" description="4-aspartylphosphate" evidence="4">
    <location>
        <position position="55"/>
    </location>
</feature>
<dbReference type="PANTHER" id="PTHR43280">
    <property type="entry name" value="ARAC-FAMILY TRANSCRIPTIONAL REGULATOR"/>
    <property type="match status" value="1"/>
</dbReference>
<dbReference type="SUPFAM" id="SSF52172">
    <property type="entry name" value="CheY-like"/>
    <property type="match status" value="1"/>
</dbReference>
<proteinExistence type="predicted"/>
<sequence length="532" mass="62161">MFNVLLVDDEPIVKIALRTMIAWDDLGFPICGTASDGIEALALVEKLKPDIIITDLKMPNMDGLQFIKELNKFKYHGKIIVASNFGDYELVREALLLGAVDYMLKISIKTEDLIAQLHKTASLLQEQQHTLQEQEARDQFMQSNLKSVKNSVLKEYFTDTSFDLHHFLHNKPIVLNLTDTPIYLFYITFELDISAEQDEKTDISIAFIENMILDLVEAGNDIEVFQVEATGIIALISEQQLNKHQIKPMDFINKISKLIKMYISIEPTIVYSHETIGYVEARDTYWACKDALHINFYDHHPVICVDEIKFKEDTMHTNYVDYSISMIKHWQQYDKESIIDNLEAFIQECRHNNIHPDVVKTFIFKCLDYLPLYENKIRIDDPEQYEYRKKGLLYCKNIELFTVNAIQTFQCLSLRTDMSDTPVFKKEVLDVINYIESHYQDKITLEMISSYTNFSENYLCRMFKEQVGTSLFSYINNLRMIKAAELIIQGRIYIKEVSSLVGISDQFYFNRLFKKHFGMSPTEYKAQQLQIY</sequence>
<dbReference type="PROSITE" id="PS50110">
    <property type="entry name" value="RESPONSE_REGULATORY"/>
    <property type="match status" value="1"/>
</dbReference>
<evidence type="ECO:0000313" key="8">
    <source>
        <dbReference type="Proteomes" id="UP000077355"/>
    </source>
</evidence>
<keyword evidence="1" id="KW-0805">Transcription regulation</keyword>
<dbReference type="OrthoDB" id="9794370at2"/>
<evidence type="ECO:0000313" key="7">
    <source>
        <dbReference type="EMBL" id="OAB45003.1"/>
    </source>
</evidence>
<keyword evidence="4" id="KW-0597">Phosphoprotein</keyword>
<dbReference type="SMART" id="SM00342">
    <property type="entry name" value="HTH_ARAC"/>
    <property type="match status" value="1"/>
</dbReference>
<protein>
    <recommendedName>
        <fullName evidence="9">DNA-binding response regulator</fullName>
    </recommendedName>
</protein>
<dbReference type="GO" id="GO:0003700">
    <property type="term" value="F:DNA-binding transcription factor activity"/>
    <property type="evidence" value="ECO:0007669"/>
    <property type="project" value="InterPro"/>
</dbReference>
<dbReference type="PANTHER" id="PTHR43280:SF34">
    <property type="entry name" value="ARAC-FAMILY TRANSCRIPTIONAL REGULATOR"/>
    <property type="match status" value="1"/>
</dbReference>
<dbReference type="AlphaFoldDB" id="A0A168MSL4"/>
<name>A0A168MSL4_9BACL</name>
<evidence type="ECO:0000256" key="2">
    <source>
        <dbReference type="ARBA" id="ARBA00023125"/>
    </source>
</evidence>
<dbReference type="InterPro" id="IPR011006">
    <property type="entry name" value="CheY-like_superfamily"/>
</dbReference>
<dbReference type="InterPro" id="IPR018062">
    <property type="entry name" value="HTH_AraC-typ_CS"/>
</dbReference>
<reference evidence="7 8" key="1">
    <citation type="submission" date="2016-03" db="EMBL/GenBank/DDBJ databases">
        <title>Draft genome sequence of Paenibacillus antarcticus CECT 5836.</title>
        <authorList>
            <person name="Shin S.-K."/>
            <person name="Yi H."/>
        </authorList>
    </citation>
    <scope>NUCLEOTIDE SEQUENCE [LARGE SCALE GENOMIC DNA]</scope>
    <source>
        <strain evidence="7 8">CECT 5836</strain>
    </source>
</reference>
<dbReference type="Gene3D" id="1.10.10.60">
    <property type="entry name" value="Homeodomain-like"/>
    <property type="match status" value="2"/>
</dbReference>
<dbReference type="GO" id="GO:0000160">
    <property type="term" value="P:phosphorelay signal transduction system"/>
    <property type="evidence" value="ECO:0007669"/>
    <property type="project" value="InterPro"/>
</dbReference>
<dbReference type="InterPro" id="IPR001789">
    <property type="entry name" value="Sig_transdc_resp-reg_receiver"/>
</dbReference>
<gene>
    <name evidence="7" type="ORF">PBAT_13725</name>
</gene>
<evidence type="ECO:0008006" key="9">
    <source>
        <dbReference type="Google" id="ProtNLM"/>
    </source>
</evidence>
<organism evidence="7 8">
    <name type="scientific">Paenibacillus antarcticus</name>
    <dbReference type="NCBI Taxonomy" id="253703"/>
    <lineage>
        <taxon>Bacteria</taxon>
        <taxon>Bacillati</taxon>
        <taxon>Bacillota</taxon>
        <taxon>Bacilli</taxon>
        <taxon>Bacillales</taxon>
        <taxon>Paenibacillaceae</taxon>
        <taxon>Paenibacillus</taxon>
    </lineage>
</organism>
<dbReference type="InterPro" id="IPR020449">
    <property type="entry name" value="Tscrpt_reg_AraC-type_HTH"/>
</dbReference>
<feature type="domain" description="HTH araC/xylS-type" evidence="5">
    <location>
        <begin position="429"/>
        <end position="527"/>
    </location>
</feature>
<accession>A0A168MSL4</accession>
<evidence type="ECO:0000256" key="4">
    <source>
        <dbReference type="PROSITE-ProRule" id="PRU00169"/>
    </source>
</evidence>
<evidence type="ECO:0000256" key="3">
    <source>
        <dbReference type="ARBA" id="ARBA00023163"/>
    </source>
</evidence>
<keyword evidence="8" id="KW-1185">Reference proteome</keyword>
<dbReference type="SMART" id="SM00448">
    <property type="entry name" value="REC"/>
    <property type="match status" value="1"/>
</dbReference>